<dbReference type="OrthoDB" id="1284224at2759"/>
<dbReference type="PaxDb" id="4097-A0A1S4AB11"/>
<organism evidence="1 2">
    <name type="scientific">Nicotiana tabacum</name>
    <name type="common">Common tobacco</name>
    <dbReference type="NCBI Taxonomy" id="4097"/>
    <lineage>
        <taxon>Eukaryota</taxon>
        <taxon>Viridiplantae</taxon>
        <taxon>Streptophyta</taxon>
        <taxon>Embryophyta</taxon>
        <taxon>Tracheophyta</taxon>
        <taxon>Spermatophyta</taxon>
        <taxon>Magnoliopsida</taxon>
        <taxon>eudicotyledons</taxon>
        <taxon>Gunneridae</taxon>
        <taxon>Pentapetalae</taxon>
        <taxon>asterids</taxon>
        <taxon>lamiids</taxon>
        <taxon>Solanales</taxon>
        <taxon>Solanaceae</taxon>
        <taxon>Nicotianoideae</taxon>
        <taxon>Nicotianeae</taxon>
        <taxon>Nicotiana</taxon>
    </lineage>
</organism>
<evidence type="ECO:0008006" key="3">
    <source>
        <dbReference type="Google" id="ProtNLM"/>
    </source>
</evidence>
<dbReference type="KEGG" id="nta:107795680"/>
<dbReference type="GeneID" id="107795680"/>
<keyword evidence="1" id="KW-1185">Reference proteome</keyword>
<sequence length="111" mass="12672">MAAAGITRLPRKSPQIRLQLHEVGRRMSKLAGVEERYGSELQEKEKKKKKSSCWVPHPRTGIYFPQGHERVIDDIPNGAAPLTQTYWLRSEDGVDKPESDFPISHDITYSQ</sequence>
<dbReference type="OMA" id="HEVGRRM"/>
<evidence type="ECO:0000313" key="2">
    <source>
        <dbReference type="RefSeq" id="XP_016473842.1"/>
    </source>
</evidence>
<dbReference type="RefSeq" id="XP_016473842.1">
    <property type="nucleotide sequence ID" value="XM_016618356.1"/>
</dbReference>
<dbReference type="InterPro" id="IPR004926">
    <property type="entry name" value="LEA_3a"/>
</dbReference>
<dbReference type="PANTHER" id="PTHR35109:SF1">
    <property type="entry name" value="GLUTAMATE RACEMASE"/>
    <property type="match status" value="1"/>
</dbReference>
<dbReference type="Proteomes" id="UP000790787">
    <property type="component" value="Chromosome 18"/>
</dbReference>
<protein>
    <recommendedName>
        <fullName evidence="3">Late embryogenesis abundant protein Lea5-like</fullName>
    </recommendedName>
</protein>
<dbReference type="STRING" id="4097.A0A1S4AB11"/>
<accession>A0A1S4AB11</accession>
<gene>
    <name evidence="2" type="primary">LOC107795680</name>
</gene>
<reference evidence="2" key="2">
    <citation type="submission" date="2025-08" db="UniProtKB">
        <authorList>
            <consortium name="RefSeq"/>
        </authorList>
    </citation>
    <scope>IDENTIFICATION</scope>
</reference>
<evidence type="ECO:0000313" key="1">
    <source>
        <dbReference type="Proteomes" id="UP000790787"/>
    </source>
</evidence>
<reference evidence="1" key="1">
    <citation type="journal article" date="2014" name="Nat. Commun.">
        <title>The tobacco genome sequence and its comparison with those of tomato and potato.</title>
        <authorList>
            <person name="Sierro N."/>
            <person name="Battey J.N."/>
            <person name="Ouadi S."/>
            <person name="Bakaher N."/>
            <person name="Bovet L."/>
            <person name="Willig A."/>
            <person name="Goepfert S."/>
            <person name="Peitsch M.C."/>
            <person name="Ivanov N.V."/>
        </authorList>
    </citation>
    <scope>NUCLEOTIDE SEQUENCE [LARGE SCALE GENOMIC DNA]</scope>
</reference>
<proteinExistence type="predicted"/>
<dbReference type="PANTHER" id="PTHR35109">
    <property type="entry name" value="GLUTAMATE RACEMASE"/>
    <property type="match status" value="1"/>
</dbReference>
<dbReference type="Pfam" id="PF03242">
    <property type="entry name" value="LEA_3a"/>
    <property type="match status" value="1"/>
</dbReference>
<dbReference type="AlphaFoldDB" id="A0A1S4AB11"/>
<name>A0A1S4AB11_TOBAC</name>